<dbReference type="Proteomes" id="UP001652625">
    <property type="component" value="Chromosome 13"/>
</dbReference>
<proteinExistence type="predicted"/>
<keyword evidence="7 12" id="KW-0675">Receptor</keyword>
<feature type="transmembrane region" description="Helical" evidence="9">
    <location>
        <begin position="16"/>
        <end position="39"/>
    </location>
</feature>
<dbReference type="PROSITE" id="PS50262">
    <property type="entry name" value="G_PROTEIN_RECEP_F1_2"/>
    <property type="match status" value="1"/>
</dbReference>
<feature type="transmembrane region" description="Helical" evidence="9">
    <location>
        <begin position="133"/>
        <end position="154"/>
    </location>
</feature>
<feature type="transmembrane region" description="Helical" evidence="9">
    <location>
        <begin position="292"/>
        <end position="315"/>
    </location>
</feature>
<feature type="transmembrane region" description="Helical" evidence="9">
    <location>
        <begin position="174"/>
        <end position="197"/>
    </location>
</feature>
<feature type="transmembrane region" description="Helical" evidence="9">
    <location>
        <begin position="94"/>
        <end position="112"/>
    </location>
</feature>
<feature type="domain" description="G-protein coupled receptors family 1 profile" evidence="10">
    <location>
        <begin position="31"/>
        <end position="313"/>
    </location>
</feature>
<evidence type="ECO:0000256" key="2">
    <source>
        <dbReference type="ARBA" id="ARBA00022475"/>
    </source>
</evidence>
<organism evidence="11 12">
    <name type="scientific">Hydra vulgaris</name>
    <name type="common">Hydra</name>
    <name type="synonym">Hydra attenuata</name>
    <dbReference type="NCBI Taxonomy" id="6087"/>
    <lineage>
        <taxon>Eukaryota</taxon>
        <taxon>Metazoa</taxon>
        <taxon>Cnidaria</taxon>
        <taxon>Hydrozoa</taxon>
        <taxon>Hydroidolina</taxon>
        <taxon>Anthoathecata</taxon>
        <taxon>Aplanulata</taxon>
        <taxon>Hydridae</taxon>
        <taxon>Hydra</taxon>
    </lineage>
</organism>
<dbReference type="Gene3D" id="1.20.1070.10">
    <property type="entry name" value="Rhodopsin 7-helix transmembrane proteins"/>
    <property type="match status" value="1"/>
</dbReference>
<evidence type="ECO:0000259" key="10">
    <source>
        <dbReference type="PROSITE" id="PS50262"/>
    </source>
</evidence>
<keyword evidence="6 9" id="KW-0472">Membrane</keyword>
<feature type="transmembrane region" description="Helical" evidence="9">
    <location>
        <begin position="51"/>
        <end position="74"/>
    </location>
</feature>
<feature type="transmembrane region" description="Helical" evidence="9">
    <location>
        <begin position="248"/>
        <end position="272"/>
    </location>
</feature>
<evidence type="ECO:0000313" key="11">
    <source>
        <dbReference type="Proteomes" id="UP001652625"/>
    </source>
</evidence>
<evidence type="ECO:0000256" key="8">
    <source>
        <dbReference type="ARBA" id="ARBA00023224"/>
    </source>
</evidence>
<keyword evidence="5" id="KW-0297">G-protein coupled receptor</keyword>
<evidence type="ECO:0000313" key="12">
    <source>
        <dbReference type="RefSeq" id="XP_065671297.1"/>
    </source>
</evidence>
<keyword evidence="11" id="KW-1185">Reference proteome</keyword>
<keyword evidence="3 9" id="KW-0812">Transmembrane</keyword>
<gene>
    <name evidence="12" type="primary">LOC124816032</name>
</gene>
<dbReference type="Pfam" id="PF00001">
    <property type="entry name" value="7tm_1"/>
    <property type="match status" value="1"/>
</dbReference>
<dbReference type="InterPro" id="IPR050569">
    <property type="entry name" value="TAAR"/>
</dbReference>
<name>A0ABM4DAC6_HYDVU</name>
<dbReference type="GeneID" id="124816032"/>
<evidence type="ECO:0000256" key="6">
    <source>
        <dbReference type="ARBA" id="ARBA00023136"/>
    </source>
</evidence>
<evidence type="ECO:0000256" key="9">
    <source>
        <dbReference type="SAM" id="Phobius"/>
    </source>
</evidence>
<evidence type="ECO:0000256" key="5">
    <source>
        <dbReference type="ARBA" id="ARBA00023040"/>
    </source>
</evidence>
<dbReference type="CDD" id="cd00637">
    <property type="entry name" value="7tm_classA_rhodopsin-like"/>
    <property type="match status" value="1"/>
</dbReference>
<protein>
    <submittedName>
        <fullName evidence="12">Beta-2 adrenergic receptor isoform X2</fullName>
    </submittedName>
</protein>
<accession>A0ABM4DAC6</accession>
<dbReference type="PRINTS" id="PR00237">
    <property type="entry name" value="GPCRRHODOPSN"/>
</dbReference>
<keyword evidence="4 9" id="KW-1133">Transmembrane helix</keyword>
<evidence type="ECO:0000256" key="3">
    <source>
        <dbReference type="ARBA" id="ARBA00022692"/>
    </source>
</evidence>
<dbReference type="InterPro" id="IPR017452">
    <property type="entry name" value="GPCR_Rhodpsn_7TM"/>
</dbReference>
<keyword evidence="8" id="KW-0807">Transducer</keyword>
<evidence type="ECO:0000256" key="4">
    <source>
        <dbReference type="ARBA" id="ARBA00022989"/>
    </source>
</evidence>
<evidence type="ECO:0000256" key="1">
    <source>
        <dbReference type="ARBA" id="ARBA00004651"/>
    </source>
</evidence>
<dbReference type="InterPro" id="IPR000276">
    <property type="entry name" value="GPCR_Rhodpsn"/>
</dbReference>
<reference evidence="12" key="1">
    <citation type="submission" date="2025-08" db="UniProtKB">
        <authorList>
            <consortium name="RefSeq"/>
        </authorList>
    </citation>
    <scope>IDENTIFICATION</scope>
</reference>
<dbReference type="PANTHER" id="PTHR24249">
    <property type="entry name" value="HISTAMINE RECEPTOR-RELATED G-PROTEIN COUPLED RECEPTOR"/>
    <property type="match status" value="1"/>
</dbReference>
<dbReference type="SUPFAM" id="SSF81321">
    <property type="entry name" value="Family A G protein-coupled receptor-like"/>
    <property type="match status" value="1"/>
</dbReference>
<dbReference type="RefSeq" id="XP_065671297.1">
    <property type="nucleotide sequence ID" value="XM_065815225.1"/>
</dbReference>
<comment type="subcellular location">
    <subcellularLocation>
        <location evidence="1">Cell membrane</location>
        <topology evidence="1">Multi-pass membrane protein</topology>
    </subcellularLocation>
</comment>
<dbReference type="PANTHER" id="PTHR24249:SF372">
    <property type="entry name" value="G-PROTEIN COUPLED RECEPTORS FAMILY 1 PROFILE DOMAIN-CONTAINING PROTEIN"/>
    <property type="match status" value="1"/>
</dbReference>
<evidence type="ECO:0000256" key="7">
    <source>
        <dbReference type="ARBA" id="ARBA00023170"/>
    </source>
</evidence>
<keyword evidence="2" id="KW-1003">Cell membrane</keyword>
<sequence length="340" mass="39992">MNNTITLNIEEPFKSILIFSLCLLSVFVVAINGISLIVIKESLKTSTTPSMYFIINLLIVDIVQGIFVIPIYAIKKLNNQNRFWDGVICNSFRFLYMTTYYLSIFSVLFIAADRYIASTYIFKYKTLVKVEKVRLFIIASWIYVITLCTIPFYLRNSYKVNVARNIDYCLYRQNSLWTTAMLLINCFVPYFIIMYLYKCIYKNFLNSQKESNIRTVRSQQSFTQLKEQSKVDSTFNKNKKISEQTKSILKVSILISICYAICWTPSVIYYVLNKFCPEKCFTTTYINSVNQTYLEFAIKYLGFLNSLAAPMIYCFSLKRFRFQFLNLIQTYLNEKRLPNI</sequence>